<accession>A0A5P1FPJ4</accession>
<dbReference type="EMBL" id="CM007382">
    <property type="protein sequence ID" value="ONK78611.1"/>
    <property type="molecule type" value="Genomic_DNA"/>
</dbReference>
<dbReference type="AlphaFoldDB" id="A0A5P1FPJ4"/>
<protein>
    <recommendedName>
        <fullName evidence="5">BHLH domain-containing protein</fullName>
    </recommendedName>
</protein>
<evidence type="ECO:0000256" key="2">
    <source>
        <dbReference type="ARBA" id="ARBA00023015"/>
    </source>
</evidence>
<evidence type="ECO:0000259" key="5">
    <source>
        <dbReference type="PROSITE" id="PS50888"/>
    </source>
</evidence>
<evidence type="ECO:0000313" key="7">
    <source>
        <dbReference type="Proteomes" id="UP000243459"/>
    </source>
</evidence>
<dbReference type="OrthoDB" id="1927122at2759"/>
<feature type="region of interest" description="Disordered" evidence="4">
    <location>
        <begin position="1"/>
        <end position="21"/>
    </location>
</feature>
<feature type="domain" description="BHLH" evidence="5">
    <location>
        <begin position="14"/>
        <end position="64"/>
    </location>
</feature>
<evidence type="ECO:0000313" key="6">
    <source>
        <dbReference type="EMBL" id="ONK78611.1"/>
    </source>
</evidence>
<dbReference type="PANTHER" id="PTHR46772:SF6">
    <property type="entry name" value="BHLH DOMAIN-CONTAINING PROTEIN"/>
    <property type="match status" value="1"/>
</dbReference>
<dbReference type="GO" id="GO:0003700">
    <property type="term" value="F:DNA-binding transcription factor activity"/>
    <property type="evidence" value="ECO:0007669"/>
    <property type="project" value="InterPro"/>
</dbReference>
<evidence type="ECO:0000256" key="4">
    <source>
        <dbReference type="SAM" id="MobiDB-lite"/>
    </source>
</evidence>
<dbReference type="SUPFAM" id="SSF47459">
    <property type="entry name" value="HLH, helix-loop-helix DNA-binding domain"/>
    <property type="match status" value="1"/>
</dbReference>
<dbReference type="OMA" id="VIHMERS"/>
<dbReference type="SMART" id="SM00353">
    <property type="entry name" value="HLH"/>
    <property type="match status" value="1"/>
</dbReference>
<dbReference type="CDD" id="cd11393">
    <property type="entry name" value="bHLH_AtbHLH_like"/>
    <property type="match status" value="1"/>
</dbReference>
<comment type="similarity">
    <text evidence="1">Belongs to the bHLH protein family.</text>
</comment>
<proteinExistence type="inferred from homology"/>
<dbReference type="InterPro" id="IPR045239">
    <property type="entry name" value="bHLH95_bHLH"/>
</dbReference>
<keyword evidence="7" id="KW-1185">Reference proteome</keyword>
<evidence type="ECO:0000256" key="1">
    <source>
        <dbReference type="ARBA" id="ARBA00005510"/>
    </source>
</evidence>
<dbReference type="PROSITE" id="PS50888">
    <property type="entry name" value="BHLH"/>
    <property type="match status" value="1"/>
</dbReference>
<reference evidence="7" key="1">
    <citation type="journal article" date="2017" name="Nat. Commun.">
        <title>The asparagus genome sheds light on the origin and evolution of a young Y chromosome.</title>
        <authorList>
            <person name="Harkess A."/>
            <person name="Zhou J."/>
            <person name="Xu C."/>
            <person name="Bowers J.E."/>
            <person name="Van der Hulst R."/>
            <person name="Ayyampalayam S."/>
            <person name="Mercati F."/>
            <person name="Riccardi P."/>
            <person name="McKain M.R."/>
            <person name="Kakrana A."/>
            <person name="Tang H."/>
            <person name="Ray J."/>
            <person name="Groenendijk J."/>
            <person name="Arikit S."/>
            <person name="Mathioni S.M."/>
            <person name="Nakano M."/>
            <person name="Shan H."/>
            <person name="Telgmann-Rauber A."/>
            <person name="Kanno A."/>
            <person name="Yue Z."/>
            <person name="Chen H."/>
            <person name="Li W."/>
            <person name="Chen Y."/>
            <person name="Xu X."/>
            <person name="Zhang Y."/>
            <person name="Luo S."/>
            <person name="Chen H."/>
            <person name="Gao J."/>
            <person name="Mao Z."/>
            <person name="Pires J.C."/>
            <person name="Luo M."/>
            <person name="Kudrna D."/>
            <person name="Wing R.A."/>
            <person name="Meyers B.C."/>
            <person name="Yi K."/>
            <person name="Kong H."/>
            <person name="Lavrijsen P."/>
            <person name="Sunseri F."/>
            <person name="Falavigna A."/>
            <person name="Ye Y."/>
            <person name="Leebens-Mack J.H."/>
            <person name="Chen G."/>
        </authorList>
    </citation>
    <scope>NUCLEOTIDE SEQUENCE [LARGE SCALE GENOMIC DNA]</scope>
    <source>
        <strain evidence="7">cv. DH0086</strain>
    </source>
</reference>
<dbReference type="InterPro" id="IPR011598">
    <property type="entry name" value="bHLH_dom"/>
</dbReference>
<dbReference type="PANTHER" id="PTHR46772">
    <property type="entry name" value="BHLH DOMAIN-CONTAINING PROTEIN"/>
    <property type="match status" value="1"/>
</dbReference>
<gene>
    <name evidence="6" type="ORF">A4U43_C02F20620</name>
</gene>
<evidence type="ECO:0000256" key="3">
    <source>
        <dbReference type="ARBA" id="ARBA00023163"/>
    </source>
</evidence>
<dbReference type="Proteomes" id="UP000243459">
    <property type="component" value="Chromosome 2"/>
</dbReference>
<dbReference type="InterPro" id="IPR044278">
    <property type="entry name" value="BHLH95-like"/>
</dbReference>
<keyword evidence="2" id="KW-0805">Transcription regulation</keyword>
<dbReference type="InterPro" id="IPR036638">
    <property type="entry name" value="HLH_DNA-bd_sf"/>
</dbReference>
<dbReference type="Gene3D" id="4.10.280.10">
    <property type="entry name" value="Helix-loop-helix DNA-binding domain"/>
    <property type="match status" value="1"/>
</dbReference>
<keyword evidence="3" id="KW-0804">Transcription</keyword>
<dbReference type="Pfam" id="PF00010">
    <property type="entry name" value="HLH"/>
    <property type="match status" value="1"/>
</dbReference>
<dbReference type="GO" id="GO:0009960">
    <property type="term" value="P:endosperm development"/>
    <property type="evidence" value="ECO:0007669"/>
    <property type="project" value="InterPro"/>
</dbReference>
<dbReference type="Gramene" id="ONK78611">
    <property type="protein sequence ID" value="ONK78611"/>
    <property type="gene ID" value="A4U43_C02F20620"/>
</dbReference>
<dbReference type="GO" id="GO:0046983">
    <property type="term" value="F:protein dimerization activity"/>
    <property type="evidence" value="ECO:0007669"/>
    <property type="project" value="InterPro"/>
</dbReference>
<name>A0A5P1FPJ4_ASPOF</name>
<organism evidence="6 7">
    <name type="scientific">Asparagus officinalis</name>
    <name type="common">Garden asparagus</name>
    <dbReference type="NCBI Taxonomy" id="4686"/>
    <lineage>
        <taxon>Eukaryota</taxon>
        <taxon>Viridiplantae</taxon>
        <taxon>Streptophyta</taxon>
        <taxon>Embryophyta</taxon>
        <taxon>Tracheophyta</taxon>
        <taxon>Spermatophyta</taxon>
        <taxon>Magnoliopsida</taxon>
        <taxon>Liliopsida</taxon>
        <taxon>Asparagales</taxon>
        <taxon>Asparagaceae</taxon>
        <taxon>Asparagoideae</taxon>
        <taxon>Asparagus</taxon>
    </lineage>
</organism>
<sequence length="161" mass="17959">MKEDGSEAAHPASLRKNEALQLERSRRDKMAEFYTVLQSMVPNLFPRATRTRVVDETISYIKSLEGVVTALDSQKRAKKLHRRRNSSITITVSNRTAFFALRVAPGHGRFARVIEVFEKHKAEVLAATVVASEDGCTDVTVTALLDGEESAERIKAELMTL</sequence>